<evidence type="ECO:0000313" key="7">
    <source>
        <dbReference type="Proteomes" id="UP000199577"/>
    </source>
</evidence>
<evidence type="ECO:0000256" key="2">
    <source>
        <dbReference type="PIRSR" id="PIRSR006232-1"/>
    </source>
</evidence>
<dbReference type="PANTHER" id="PTHR13903:SF8">
    <property type="entry name" value="PIRIN"/>
    <property type="match status" value="1"/>
</dbReference>
<feature type="binding site" evidence="2">
    <location>
        <position position="95"/>
    </location>
    <ligand>
        <name>Fe cation</name>
        <dbReference type="ChEBI" id="CHEBI:24875"/>
    </ligand>
</feature>
<dbReference type="PANTHER" id="PTHR13903">
    <property type="entry name" value="PIRIN-RELATED"/>
    <property type="match status" value="1"/>
</dbReference>
<sequence length="285" mass="31199">MIQRKLRNIATPRLERGFLGEGHQAARVVGGGNFEDTDPFIVLMDDQLDLPGGAPVGGPHPHAGFETVTLVLEGDGQHWETGSFELMTAGKGIVHTEEITAKMRMRILQLWLTLPPEKRWTEPFFQSIKAESVPAKQMEKAEIKVYSGASNGLTSPVINQTPLTVVDVVLGPEGRFTQEVPATYTGFIYVIEGAVWGGGERVVKGQVAWLDAPRQAGMTELVLIAGAAGARLVYYAGEPQRAPIVSYGPFIADTRADIPRLYHEYNRGRMGHVNDLPETQIVHYG</sequence>
<keyword evidence="2" id="KW-0408">Iron</keyword>
<evidence type="ECO:0000313" key="6">
    <source>
        <dbReference type="EMBL" id="SFC26210.1"/>
    </source>
</evidence>
<dbReference type="InterPro" id="IPR008778">
    <property type="entry name" value="Pirin_C_dom"/>
</dbReference>
<feature type="domain" description="Pirin N-terminal" evidence="4">
    <location>
        <begin position="57"/>
        <end position="112"/>
    </location>
</feature>
<feature type="binding site" evidence="2">
    <location>
        <position position="97"/>
    </location>
    <ligand>
        <name>Fe cation</name>
        <dbReference type="ChEBI" id="CHEBI:24875"/>
    </ligand>
</feature>
<dbReference type="InterPro" id="IPR012093">
    <property type="entry name" value="Pirin"/>
</dbReference>
<proteinExistence type="inferred from homology"/>
<comment type="cofactor">
    <cofactor evidence="2">
        <name>Fe cation</name>
        <dbReference type="ChEBI" id="CHEBI:24875"/>
    </cofactor>
    <text evidence="2">Binds 1 Fe cation per subunit.</text>
</comment>
<dbReference type="InterPro" id="IPR011051">
    <property type="entry name" value="RmlC_Cupin_sf"/>
</dbReference>
<gene>
    <name evidence="6" type="ORF">SAMN05421747_10762</name>
</gene>
<feature type="binding site" evidence="2">
    <location>
        <position position="62"/>
    </location>
    <ligand>
        <name>Fe cation</name>
        <dbReference type="ChEBI" id="CHEBI:24875"/>
    </ligand>
</feature>
<dbReference type="GO" id="GO:0046872">
    <property type="term" value="F:metal ion binding"/>
    <property type="evidence" value="ECO:0007669"/>
    <property type="project" value="UniProtKB-KW"/>
</dbReference>
<dbReference type="PIRSF" id="PIRSF006232">
    <property type="entry name" value="Pirin"/>
    <property type="match status" value="1"/>
</dbReference>
<dbReference type="Pfam" id="PF02678">
    <property type="entry name" value="Pirin"/>
    <property type="match status" value="1"/>
</dbReference>
<organism evidence="6 7">
    <name type="scientific">Parapedobacter composti</name>
    <dbReference type="NCBI Taxonomy" id="623281"/>
    <lineage>
        <taxon>Bacteria</taxon>
        <taxon>Pseudomonadati</taxon>
        <taxon>Bacteroidota</taxon>
        <taxon>Sphingobacteriia</taxon>
        <taxon>Sphingobacteriales</taxon>
        <taxon>Sphingobacteriaceae</taxon>
        <taxon>Parapedobacter</taxon>
    </lineage>
</organism>
<evidence type="ECO:0000259" key="4">
    <source>
        <dbReference type="Pfam" id="PF02678"/>
    </source>
</evidence>
<dbReference type="EMBL" id="FOLL01000007">
    <property type="protein sequence ID" value="SFC26210.1"/>
    <property type="molecule type" value="Genomic_DNA"/>
</dbReference>
<dbReference type="CDD" id="cd02247">
    <property type="entry name" value="cupin_pirin_C"/>
    <property type="match status" value="1"/>
</dbReference>
<keyword evidence="7" id="KW-1185">Reference proteome</keyword>
<dbReference type="Proteomes" id="UP000199577">
    <property type="component" value="Unassembled WGS sequence"/>
</dbReference>
<feature type="domain" description="Pirin C-terminal" evidence="5">
    <location>
        <begin position="165"/>
        <end position="271"/>
    </location>
</feature>
<dbReference type="InterPro" id="IPR003829">
    <property type="entry name" value="Pirin_N_dom"/>
</dbReference>
<dbReference type="Pfam" id="PF05726">
    <property type="entry name" value="Pirin_C"/>
    <property type="match status" value="1"/>
</dbReference>
<protein>
    <recommendedName>
        <fullName evidence="8">Pirin family protein</fullName>
    </recommendedName>
</protein>
<keyword evidence="2" id="KW-0479">Metal-binding</keyword>
<dbReference type="SUPFAM" id="SSF51182">
    <property type="entry name" value="RmlC-like cupins"/>
    <property type="match status" value="1"/>
</dbReference>
<evidence type="ECO:0000256" key="1">
    <source>
        <dbReference type="ARBA" id="ARBA00008416"/>
    </source>
</evidence>
<name>A0A1I1HZ29_9SPHI</name>
<evidence type="ECO:0000259" key="5">
    <source>
        <dbReference type="Pfam" id="PF05726"/>
    </source>
</evidence>
<reference evidence="6 7" key="1">
    <citation type="submission" date="2016-10" db="EMBL/GenBank/DDBJ databases">
        <authorList>
            <person name="de Groot N.N."/>
        </authorList>
    </citation>
    <scope>NUCLEOTIDE SEQUENCE [LARGE SCALE GENOMIC DNA]</scope>
    <source>
        <strain evidence="6 7">DSM 22900</strain>
    </source>
</reference>
<evidence type="ECO:0000256" key="3">
    <source>
        <dbReference type="RuleBase" id="RU003457"/>
    </source>
</evidence>
<accession>A0A1I1HZ29</accession>
<feature type="binding site" evidence="2">
    <location>
        <position position="60"/>
    </location>
    <ligand>
        <name>Fe cation</name>
        <dbReference type="ChEBI" id="CHEBI:24875"/>
    </ligand>
</feature>
<dbReference type="STRING" id="623281.SAMN05421747_10762"/>
<dbReference type="AlphaFoldDB" id="A0A1I1HZ29"/>
<comment type="similarity">
    <text evidence="1 3">Belongs to the pirin family.</text>
</comment>
<dbReference type="InterPro" id="IPR014710">
    <property type="entry name" value="RmlC-like_jellyroll"/>
</dbReference>
<evidence type="ECO:0008006" key="8">
    <source>
        <dbReference type="Google" id="ProtNLM"/>
    </source>
</evidence>
<dbReference type="Gene3D" id="2.60.120.10">
    <property type="entry name" value="Jelly Rolls"/>
    <property type="match status" value="2"/>
</dbReference>